<dbReference type="AlphaFoldDB" id="A0AAU7CAH4"/>
<name>A0AAU7CAH4_9BACT</name>
<organism evidence="1">
    <name type="scientific">Singulisphaera sp. Ch08</name>
    <dbReference type="NCBI Taxonomy" id="3120278"/>
    <lineage>
        <taxon>Bacteria</taxon>
        <taxon>Pseudomonadati</taxon>
        <taxon>Planctomycetota</taxon>
        <taxon>Planctomycetia</taxon>
        <taxon>Isosphaerales</taxon>
        <taxon>Isosphaeraceae</taxon>
        <taxon>Singulisphaera</taxon>
    </lineage>
</organism>
<proteinExistence type="predicted"/>
<accession>A0AAU7CAH4</accession>
<sequence length="85" mass="9003">MQGNPLRGTSLCAARPANRVVGEIAEGSVNIVKKLKQAKLGATDFGEVWKEVLPGISLAWLSADDIDGRFGQVFGHVDQPAMVGL</sequence>
<dbReference type="EMBL" id="CP155447">
    <property type="protein sequence ID" value="XBH02314.1"/>
    <property type="molecule type" value="Genomic_DNA"/>
</dbReference>
<gene>
    <name evidence="1" type="ORF">V5E97_28855</name>
</gene>
<protein>
    <submittedName>
        <fullName evidence="1">Uncharacterized protein</fullName>
    </submittedName>
</protein>
<evidence type="ECO:0000313" key="1">
    <source>
        <dbReference type="EMBL" id="XBH02314.1"/>
    </source>
</evidence>
<dbReference type="RefSeq" id="WP_406695056.1">
    <property type="nucleotide sequence ID" value="NZ_CP155447.1"/>
</dbReference>
<reference evidence="1" key="1">
    <citation type="submission" date="2024-05" db="EMBL/GenBank/DDBJ databases">
        <title>Planctomycetes of the genus Singulisphaera possess chitinolytic capabilities.</title>
        <authorList>
            <person name="Ivanova A."/>
        </authorList>
    </citation>
    <scope>NUCLEOTIDE SEQUENCE</scope>
    <source>
        <strain evidence="1">Ch08T</strain>
    </source>
</reference>